<sequence>MLDSSSIFCPDRGMSDATPSPHRQQLLLVGNGDAHLHVASHAHQLAQAGIDVTLITPQPFAFADWLGGMLGGEWQLDDVHLPASRITAHGATHVAASVVAADRSNRRVTLDNGQRLDYDWLSIDLPPVVDAQAIPGFYTAQGIYGASADSLWALRQQLESELADPARRLSNVAVLGGGALGVELAANLLALGERYGRPLPVALIGNERQPLPDACRRANRWLTRRLQRRGLRLELVATAARYERDSLILDDGTAVDADLLLVVEALRPPPAFDVFGLAHDAQGRVEVDPRQRCREDPRVFVNQPSAPGKTTRRATRERATGLLSALLALGDAPTPARTHDSHWKALNLGDLRDIAWRGSLWCRGRWVRRLKHRRDRREVARYLDDT</sequence>
<evidence type="ECO:0000256" key="5">
    <source>
        <dbReference type="ARBA" id="ARBA00023002"/>
    </source>
</evidence>
<dbReference type="SUPFAM" id="SSF51905">
    <property type="entry name" value="FAD/NAD(P)-binding domain"/>
    <property type="match status" value="2"/>
</dbReference>
<dbReference type="InterPro" id="IPR051169">
    <property type="entry name" value="NADH-Q_oxidoreductase"/>
</dbReference>
<evidence type="ECO:0000256" key="4">
    <source>
        <dbReference type="ARBA" id="ARBA00022827"/>
    </source>
</evidence>
<dbReference type="InterPro" id="IPR023753">
    <property type="entry name" value="FAD/NAD-binding_dom"/>
</dbReference>
<dbReference type="PRINTS" id="PR00411">
    <property type="entry name" value="PNDRDTASEI"/>
</dbReference>
<evidence type="ECO:0000256" key="2">
    <source>
        <dbReference type="ARBA" id="ARBA00005272"/>
    </source>
</evidence>
<evidence type="ECO:0000256" key="1">
    <source>
        <dbReference type="ARBA" id="ARBA00001974"/>
    </source>
</evidence>
<organism evidence="8 9">
    <name type="scientific">Salinicola endophyticus</name>
    <dbReference type="NCBI Taxonomy" id="1949083"/>
    <lineage>
        <taxon>Bacteria</taxon>
        <taxon>Pseudomonadati</taxon>
        <taxon>Pseudomonadota</taxon>
        <taxon>Gammaproteobacteria</taxon>
        <taxon>Oceanospirillales</taxon>
        <taxon>Halomonadaceae</taxon>
        <taxon>Salinicola</taxon>
    </lineage>
</organism>
<keyword evidence="4" id="KW-0274">FAD</keyword>
<evidence type="ECO:0000256" key="6">
    <source>
        <dbReference type="SAM" id="MobiDB-lite"/>
    </source>
</evidence>
<reference evidence="8 9" key="1">
    <citation type="submission" date="2019-01" db="EMBL/GenBank/DDBJ databases">
        <title>Genome sequence of Salinicola endophyticus REST5.</title>
        <authorList>
            <person name="Nascimento F.X."/>
        </authorList>
    </citation>
    <scope>NUCLEOTIDE SEQUENCE [LARGE SCALE GENOMIC DNA]</scope>
    <source>
        <strain evidence="8 9">REST5</strain>
    </source>
</reference>
<feature type="region of interest" description="Disordered" evidence="6">
    <location>
        <begin position="1"/>
        <end position="21"/>
    </location>
</feature>
<keyword evidence="9" id="KW-1185">Reference proteome</keyword>
<evidence type="ECO:0000259" key="7">
    <source>
        <dbReference type="Pfam" id="PF07992"/>
    </source>
</evidence>
<evidence type="ECO:0000256" key="3">
    <source>
        <dbReference type="ARBA" id="ARBA00022630"/>
    </source>
</evidence>
<dbReference type="EMBL" id="CP035631">
    <property type="protein sequence ID" value="WFF42577.1"/>
    <property type="molecule type" value="Genomic_DNA"/>
</dbReference>
<dbReference type="PRINTS" id="PR00368">
    <property type="entry name" value="FADPNR"/>
</dbReference>
<name>A0ABY8FIX4_9GAMM</name>
<dbReference type="InterPro" id="IPR036188">
    <property type="entry name" value="FAD/NAD-bd_sf"/>
</dbReference>
<dbReference type="Gene3D" id="3.50.50.100">
    <property type="match status" value="1"/>
</dbReference>
<evidence type="ECO:0000313" key="9">
    <source>
        <dbReference type="Proteomes" id="UP001321526"/>
    </source>
</evidence>
<dbReference type="Proteomes" id="UP001321526">
    <property type="component" value="Chromosome"/>
</dbReference>
<keyword evidence="3" id="KW-0285">Flavoprotein</keyword>
<dbReference type="PANTHER" id="PTHR42913">
    <property type="entry name" value="APOPTOSIS-INDUCING FACTOR 1"/>
    <property type="match status" value="1"/>
</dbReference>
<dbReference type="Pfam" id="PF07992">
    <property type="entry name" value="Pyr_redox_2"/>
    <property type="match status" value="1"/>
</dbReference>
<gene>
    <name evidence="8" type="ORF">EVC62_14315</name>
</gene>
<evidence type="ECO:0000313" key="8">
    <source>
        <dbReference type="EMBL" id="WFF42577.1"/>
    </source>
</evidence>
<dbReference type="PANTHER" id="PTHR42913:SF3">
    <property type="entry name" value="64 KDA MITOCHONDRIAL NADH DEHYDROGENASE (EUROFUNG)"/>
    <property type="match status" value="1"/>
</dbReference>
<proteinExistence type="inferred from homology"/>
<keyword evidence="5" id="KW-0560">Oxidoreductase</keyword>
<protein>
    <recommendedName>
        <fullName evidence="7">FAD/NAD(P)-binding domain-containing protein</fullName>
    </recommendedName>
</protein>
<accession>A0ABY8FIX4</accession>
<comment type="cofactor">
    <cofactor evidence="1">
        <name>FAD</name>
        <dbReference type="ChEBI" id="CHEBI:57692"/>
    </cofactor>
</comment>
<comment type="similarity">
    <text evidence="2">Belongs to the NADH dehydrogenase family.</text>
</comment>
<feature type="domain" description="FAD/NAD(P)-binding" evidence="7">
    <location>
        <begin position="26"/>
        <end position="301"/>
    </location>
</feature>